<dbReference type="EMBL" id="AZBU02000001">
    <property type="protein sequence ID" value="TMS39920.1"/>
    <property type="molecule type" value="Genomic_DNA"/>
</dbReference>
<reference evidence="9" key="1">
    <citation type="submission" date="2013-11" db="EMBL/GenBank/DDBJ databases">
        <authorList>
            <person name="Sternberg P."/>
            <person name="Dillman A."/>
            <person name="Macchietto M."/>
        </authorList>
    </citation>
    <scope>NUCLEOTIDE SEQUENCE</scope>
    <source>
        <strain evidence="9">ALL</strain>
    </source>
</reference>
<reference evidence="9" key="3">
    <citation type="journal article" date="2019" name="G3 (Bethesda)">
        <title>Hybrid Assembly of the Genome of the Entomopathogenic Nematode Steinernema carpocapsae Identifies the X-Chromosome.</title>
        <authorList>
            <person name="Serra L."/>
            <person name="Macchietto M."/>
            <person name="Macias-Munoz A."/>
            <person name="McGill C.J."/>
            <person name="Rodriguez I.M."/>
            <person name="Rodriguez B."/>
            <person name="Murad R."/>
            <person name="Mortazavi A."/>
        </authorList>
    </citation>
    <scope>NUCLEOTIDE SEQUENCE [LARGE SCALE GENOMIC DNA]</scope>
    <source>
        <strain evidence="9">ALL</strain>
    </source>
</reference>
<name>A0A4U8V1V6_STECR</name>
<dbReference type="InterPro" id="IPR055175">
    <property type="entry name" value="ACK/TNK-like_SAM"/>
</dbReference>
<keyword evidence="6" id="KW-0067">ATP-binding</keyword>
<dbReference type="AlphaFoldDB" id="A0A4U8V1V6"/>
<organism evidence="9">
    <name type="scientific">Steinernema carpocapsae</name>
    <name type="common">Entomopathogenic nematode</name>
    <dbReference type="NCBI Taxonomy" id="34508"/>
    <lineage>
        <taxon>Eukaryota</taxon>
        <taxon>Metazoa</taxon>
        <taxon>Ecdysozoa</taxon>
        <taxon>Nematoda</taxon>
        <taxon>Chromadorea</taxon>
        <taxon>Rhabditida</taxon>
        <taxon>Tylenchina</taxon>
        <taxon>Panagrolaimomorpha</taxon>
        <taxon>Strongyloidoidea</taxon>
        <taxon>Steinernematidae</taxon>
        <taxon>Steinernema</taxon>
    </lineage>
</organism>
<dbReference type="OrthoDB" id="4062651at2759"/>
<keyword evidence="7" id="KW-0829">Tyrosine-protein kinase</keyword>
<keyword evidence="3" id="KW-0808">Transferase</keyword>
<accession>A0A4U8V1V6</accession>
<reference evidence="9" key="2">
    <citation type="journal article" date="2015" name="Genome Biol.">
        <title>Comparative genomics of Steinernema reveals deeply conserved gene regulatory networks.</title>
        <authorList>
            <person name="Dillman A.R."/>
            <person name="Macchietto M."/>
            <person name="Porter C.F."/>
            <person name="Rogers A."/>
            <person name="Williams B."/>
            <person name="Antoshechkin I."/>
            <person name="Lee M.M."/>
            <person name="Goodwin Z."/>
            <person name="Lu X."/>
            <person name="Lewis E.E."/>
            <person name="Goodrich-Blair H."/>
            <person name="Stock S.P."/>
            <person name="Adams B.J."/>
            <person name="Sternberg P.W."/>
            <person name="Mortazavi A."/>
        </authorList>
    </citation>
    <scope>NUCLEOTIDE SEQUENCE [LARGE SCALE GENOMIC DNA]</scope>
    <source>
        <strain evidence="9">ALL</strain>
    </source>
</reference>
<dbReference type="SUPFAM" id="SSF56112">
    <property type="entry name" value="Protein kinase-like (PK-like)"/>
    <property type="match status" value="1"/>
</dbReference>
<dbReference type="GO" id="GO:0005524">
    <property type="term" value="F:ATP binding"/>
    <property type="evidence" value="ECO:0007669"/>
    <property type="project" value="UniProtKB-KW"/>
</dbReference>
<keyword evidence="5" id="KW-0418">Kinase</keyword>
<keyword evidence="2" id="KW-0728">SH3 domain</keyword>
<feature type="domain" description="ACK/TNK-like SAM" evidence="8">
    <location>
        <begin position="9"/>
        <end position="64"/>
    </location>
</feature>
<dbReference type="Pfam" id="PF22931">
    <property type="entry name" value="SAM_TNK"/>
    <property type="match status" value="1"/>
</dbReference>
<evidence type="ECO:0000256" key="5">
    <source>
        <dbReference type="ARBA" id="ARBA00022777"/>
    </source>
</evidence>
<sequence>MAPEPMLSLNKLLADADLLSYEFKLRNELKLRHAGDLAFTEERDLTDIGMSRPEQKRLRKEYEKHFPPDTFVGKLKKKVFRRSESTKRTETRDDDSEQHVIPVERITLCKELGKGEFGSVYQASWNSSSNSDPLQVTIRIINQSISKVPHSSRRMRLANLTLY</sequence>
<evidence type="ECO:0000256" key="4">
    <source>
        <dbReference type="ARBA" id="ARBA00022741"/>
    </source>
</evidence>
<evidence type="ECO:0000313" key="9">
    <source>
        <dbReference type="EMBL" id="TMS39920.1"/>
    </source>
</evidence>
<evidence type="ECO:0000256" key="1">
    <source>
        <dbReference type="ARBA" id="ARBA00011903"/>
    </source>
</evidence>
<proteinExistence type="predicted"/>
<evidence type="ECO:0000259" key="8">
    <source>
        <dbReference type="Pfam" id="PF22931"/>
    </source>
</evidence>
<evidence type="ECO:0000256" key="2">
    <source>
        <dbReference type="ARBA" id="ARBA00022443"/>
    </source>
</evidence>
<dbReference type="InterPro" id="IPR011009">
    <property type="entry name" value="Kinase-like_dom_sf"/>
</dbReference>
<keyword evidence="4" id="KW-0547">Nucleotide-binding</keyword>
<comment type="caution">
    <text evidence="9">The sequence shown here is derived from an EMBL/GenBank/DDBJ whole genome shotgun (WGS) entry which is preliminary data.</text>
</comment>
<gene>
    <name evidence="9" type="ORF">L596_006372</name>
</gene>
<dbReference type="EC" id="2.7.10.2" evidence="1"/>
<evidence type="ECO:0000256" key="7">
    <source>
        <dbReference type="ARBA" id="ARBA00023137"/>
    </source>
</evidence>
<dbReference type="GO" id="GO:0004715">
    <property type="term" value="F:non-membrane spanning protein tyrosine kinase activity"/>
    <property type="evidence" value="ECO:0007669"/>
    <property type="project" value="UniProtKB-EC"/>
</dbReference>
<protein>
    <recommendedName>
        <fullName evidence="1">non-specific protein-tyrosine kinase</fullName>
        <ecNumber evidence="1">2.7.10.2</ecNumber>
    </recommendedName>
</protein>
<evidence type="ECO:0000256" key="6">
    <source>
        <dbReference type="ARBA" id="ARBA00022840"/>
    </source>
</evidence>
<dbReference type="Gene3D" id="3.30.200.20">
    <property type="entry name" value="Phosphorylase Kinase, domain 1"/>
    <property type="match status" value="1"/>
</dbReference>
<evidence type="ECO:0000256" key="3">
    <source>
        <dbReference type="ARBA" id="ARBA00022679"/>
    </source>
</evidence>